<dbReference type="GO" id="GO:0003700">
    <property type="term" value="F:DNA-binding transcription factor activity"/>
    <property type="evidence" value="ECO:0007669"/>
    <property type="project" value="InterPro"/>
</dbReference>
<evidence type="ECO:0000256" key="2">
    <source>
        <dbReference type="ARBA" id="ARBA00023015"/>
    </source>
</evidence>
<keyword evidence="3" id="KW-0238">DNA-binding</keyword>
<dbReference type="RefSeq" id="WP_122315905.1">
    <property type="nucleotide sequence ID" value="NZ_RBRE01000042.1"/>
</dbReference>
<dbReference type="GO" id="GO:0003677">
    <property type="term" value="F:DNA binding"/>
    <property type="evidence" value="ECO:0007669"/>
    <property type="project" value="UniProtKB-KW"/>
</dbReference>
<dbReference type="PROSITE" id="PS50937">
    <property type="entry name" value="HTH_MERR_2"/>
    <property type="match status" value="1"/>
</dbReference>
<dbReference type="OrthoDB" id="9808480at2"/>
<dbReference type="AlphaFoldDB" id="A0A3M4LY02"/>
<evidence type="ECO:0000256" key="3">
    <source>
        <dbReference type="ARBA" id="ARBA00023125"/>
    </source>
</evidence>
<sequence length="116" mass="13076">MRIGELAQATAVSRDTLRFYEQRGLISAQRSGNGYRHYPVETVQLVQFIKVAQRLGFSLNEIGHNVAELWSAPAPDIAIAQLLRDKLTLIDTRMAELAELRSELQERLQQSCPLSP</sequence>
<keyword evidence="2" id="KW-0805">Transcription regulation</keyword>
<gene>
    <name evidence="6" type="ORF">ALQ04_00686</name>
</gene>
<accession>A0A3M4LY02</accession>
<dbReference type="EMBL" id="RBRE01000042">
    <property type="protein sequence ID" value="RMQ46373.1"/>
    <property type="molecule type" value="Genomic_DNA"/>
</dbReference>
<protein>
    <submittedName>
        <fullName evidence="6">Putative transcriptional regulator</fullName>
    </submittedName>
</protein>
<keyword evidence="1" id="KW-0678">Repressor</keyword>
<reference evidence="6 7" key="1">
    <citation type="submission" date="2018-08" db="EMBL/GenBank/DDBJ databases">
        <title>Recombination of ecologically and evolutionarily significant loci maintains genetic cohesion in the Pseudomonas syringae species complex.</title>
        <authorList>
            <person name="Dillon M."/>
            <person name="Thakur S."/>
            <person name="Almeida R.N.D."/>
            <person name="Weir B.S."/>
            <person name="Guttman D.S."/>
        </authorList>
    </citation>
    <scope>NUCLEOTIDE SEQUENCE [LARGE SCALE GENOMIC DNA]</scope>
    <source>
        <strain evidence="6 7">ICMP 3353</strain>
    </source>
</reference>
<dbReference type="SUPFAM" id="SSF46955">
    <property type="entry name" value="Putative DNA-binding domain"/>
    <property type="match status" value="1"/>
</dbReference>
<dbReference type="PANTHER" id="PTHR30204">
    <property type="entry name" value="REDOX-CYCLING DRUG-SENSING TRANSCRIPTIONAL ACTIVATOR SOXR"/>
    <property type="match status" value="1"/>
</dbReference>
<dbReference type="InterPro" id="IPR000551">
    <property type="entry name" value="MerR-type_HTH_dom"/>
</dbReference>
<evidence type="ECO:0000256" key="4">
    <source>
        <dbReference type="ARBA" id="ARBA00023163"/>
    </source>
</evidence>
<dbReference type="InterPro" id="IPR009061">
    <property type="entry name" value="DNA-bd_dom_put_sf"/>
</dbReference>
<dbReference type="Proteomes" id="UP000277236">
    <property type="component" value="Unassembled WGS sequence"/>
</dbReference>
<dbReference type="PANTHER" id="PTHR30204:SF69">
    <property type="entry name" value="MERR-FAMILY TRANSCRIPTIONAL REGULATOR"/>
    <property type="match status" value="1"/>
</dbReference>
<comment type="caution">
    <text evidence="6">The sequence shown here is derived from an EMBL/GenBank/DDBJ whole genome shotgun (WGS) entry which is preliminary data.</text>
</comment>
<evidence type="ECO:0000313" key="7">
    <source>
        <dbReference type="Proteomes" id="UP000277236"/>
    </source>
</evidence>
<dbReference type="PRINTS" id="PR00040">
    <property type="entry name" value="HTHMERR"/>
</dbReference>
<organism evidence="6 7">
    <name type="scientific">Pseudomonas cichorii</name>
    <dbReference type="NCBI Taxonomy" id="36746"/>
    <lineage>
        <taxon>Bacteria</taxon>
        <taxon>Pseudomonadati</taxon>
        <taxon>Pseudomonadota</taxon>
        <taxon>Gammaproteobacteria</taxon>
        <taxon>Pseudomonadales</taxon>
        <taxon>Pseudomonadaceae</taxon>
        <taxon>Pseudomonas</taxon>
    </lineage>
</organism>
<proteinExistence type="predicted"/>
<evidence type="ECO:0000313" key="6">
    <source>
        <dbReference type="EMBL" id="RMQ46373.1"/>
    </source>
</evidence>
<dbReference type="SMART" id="SM00422">
    <property type="entry name" value="HTH_MERR"/>
    <property type="match status" value="1"/>
</dbReference>
<feature type="domain" description="HTH merR-type" evidence="5">
    <location>
        <begin position="1"/>
        <end position="68"/>
    </location>
</feature>
<dbReference type="Pfam" id="PF13411">
    <property type="entry name" value="MerR_1"/>
    <property type="match status" value="1"/>
</dbReference>
<name>A0A3M4LY02_PSECI</name>
<evidence type="ECO:0000256" key="1">
    <source>
        <dbReference type="ARBA" id="ARBA00022491"/>
    </source>
</evidence>
<keyword evidence="4" id="KW-0804">Transcription</keyword>
<dbReference type="Gene3D" id="1.10.1660.10">
    <property type="match status" value="1"/>
</dbReference>
<dbReference type="InterPro" id="IPR047057">
    <property type="entry name" value="MerR_fam"/>
</dbReference>
<evidence type="ECO:0000259" key="5">
    <source>
        <dbReference type="PROSITE" id="PS50937"/>
    </source>
</evidence>